<feature type="domain" description="Tyr recombinase" evidence="5">
    <location>
        <begin position="127"/>
        <end position="328"/>
    </location>
</feature>
<dbReference type="PROSITE" id="PS51900">
    <property type="entry name" value="CB"/>
    <property type="match status" value="1"/>
</dbReference>
<protein>
    <submittedName>
        <fullName evidence="7">Tyrosine-type recombinase/integrase</fullName>
    </submittedName>
</protein>
<dbReference type="InterPro" id="IPR011010">
    <property type="entry name" value="DNA_brk_join_enz"/>
</dbReference>
<organism evidence="7 8">
    <name type="scientific">Streptomyces bottropensis</name>
    <dbReference type="NCBI Taxonomy" id="42235"/>
    <lineage>
        <taxon>Bacteria</taxon>
        <taxon>Bacillati</taxon>
        <taxon>Actinomycetota</taxon>
        <taxon>Actinomycetes</taxon>
        <taxon>Kitasatosporales</taxon>
        <taxon>Streptomycetaceae</taxon>
        <taxon>Streptomyces</taxon>
    </lineage>
</organism>
<dbReference type="Proteomes" id="UP001310290">
    <property type="component" value="Unassembled WGS sequence"/>
</dbReference>
<dbReference type="Pfam" id="PF00589">
    <property type="entry name" value="Phage_integrase"/>
    <property type="match status" value="1"/>
</dbReference>
<keyword evidence="2 4" id="KW-0238">DNA-binding</keyword>
<evidence type="ECO:0000259" key="6">
    <source>
        <dbReference type="PROSITE" id="PS51900"/>
    </source>
</evidence>
<sequence>MTLEPVPATPPAVARTDHELSARTVDRMQRSIPAETRRAYERGWAQFTDWCTARGRTALPATSETLAEYASHLVDEDKAPSSIEQAIAAIRTAHRYAGHRGLPETDQARAVLRVHKRDRADRGQRKRKAPAVVLDVLRAMVDALDTDTIAGVRDRALVVLGFAMMGRRSELAALQVSDLTFTEDGVTVLIRTSKTDQDAVGAEVKIPYGSVTGTCPVRTLRAWLAVLAENGFTDGPVFRRITRHGHLQEGGMSGAAINERVRVLAERAGVEGAEKFTAHGLRAGGPTEAARRGVPVAHIAEHGRWSKASPVVHEYVRTADGWRDNPMRGIGL</sequence>
<feature type="domain" description="Core-binding (CB)" evidence="6">
    <location>
        <begin position="15"/>
        <end position="98"/>
    </location>
</feature>
<evidence type="ECO:0000259" key="5">
    <source>
        <dbReference type="PROSITE" id="PS51898"/>
    </source>
</evidence>
<dbReference type="SUPFAM" id="SSF47823">
    <property type="entry name" value="lambda integrase-like, N-terminal domain"/>
    <property type="match status" value="1"/>
</dbReference>
<dbReference type="Gene3D" id="1.10.443.10">
    <property type="entry name" value="Intergrase catalytic core"/>
    <property type="match status" value="1"/>
</dbReference>
<name>A0ABU8AUC9_9ACTN</name>
<dbReference type="PROSITE" id="PS51898">
    <property type="entry name" value="TYR_RECOMBINASE"/>
    <property type="match status" value="1"/>
</dbReference>
<dbReference type="CDD" id="cd00799">
    <property type="entry name" value="INT_Cre_C"/>
    <property type="match status" value="1"/>
</dbReference>
<dbReference type="InterPro" id="IPR004107">
    <property type="entry name" value="Integrase_SAM-like_N"/>
</dbReference>
<evidence type="ECO:0000256" key="2">
    <source>
        <dbReference type="ARBA" id="ARBA00023125"/>
    </source>
</evidence>
<dbReference type="Gene3D" id="1.10.150.130">
    <property type="match status" value="1"/>
</dbReference>
<dbReference type="EMBL" id="JARULZ010000002">
    <property type="protein sequence ID" value="MEH0637315.1"/>
    <property type="molecule type" value="Genomic_DNA"/>
</dbReference>
<dbReference type="InterPro" id="IPR052925">
    <property type="entry name" value="Phage_Integrase-like_Recomb"/>
</dbReference>
<keyword evidence="8" id="KW-1185">Reference proteome</keyword>
<evidence type="ECO:0000313" key="8">
    <source>
        <dbReference type="Proteomes" id="UP001310290"/>
    </source>
</evidence>
<dbReference type="InterPro" id="IPR013762">
    <property type="entry name" value="Integrase-like_cat_sf"/>
</dbReference>
<evidence type="ECO:0000256" key="4">
    <source>
        <dbReference type="PROSITE-ProRule" id="PRU01248"/>
    </source>
</evidence>
<gene>
    <name evidence="7" type="ORF">QBA35_28990</name>
</gene>
<evidence type="ECO:0000256" key="1">
    <source>
        <dbReference type="ARBA" id="ARBA00022908"/>
    </source>
</evidence>
<keyword evidence="1" id="KW-0229">DNA integration</keyword>
<dbReference type="InterPro" id="IPR044068">
    <property type="entry name" value="CB"/>
</dbReference>
<proteinExistence type="predicted"/>
<comment type="caution">
    <text evidence="7">The sequence shown here is derived from an EMBL/GenBank/DDBJ whole genome shotgun (WGS) entry which is preliminary data.</text>
</comment>
<evidence type="ECO:0000313" key="7">
    <source>
        <dbReference type="EMBL" id="MEH0637315.1"/>
    </source>
</evidence>
<dbReference type="InterPro" id="IPR002104">
    <property type="entry name" value="Integrase_catalytic"/>
</dbReference>
<dbReference type="InterPro" id="IPR010998">
    <property type="entry name" value="Integrase_recombinase_N"/>
</dbReference>
<dbReference type="Pfam" id="PF02899">
    <property type="entry name" value="Phage_int_SAM_1"/>
    <property type="match status" value="1"/>
</dbReference>
<accession>A0ABU8AUC9</accession>
<keyword evidence="3" id="KW-0233">DNA recombination</keyword>
<dbReference type="PANTHER" id="PTHR34605">
    <property type="entry name" value="PHAGE_INTEGRASE DOMAIN-CONTAINING PROTEIN"/>
    <property type="match status" value="1"/>
</dbReference>
<evidence type="ECO:0000256" key="3">
    <source>
        <dbReference type="ARBA" id="ARBA00023172"/>
    </source>
</evidence>
<dbReference type="SUPFAM" id="SSF56349">
    <property type="entry name" value="DNA breaking-rejoining enzymes"/>
    <property type="match status" value="1"/>
</dbReference>
<reference evidence="7" key="1">
    <citation type="submission" date="2023-04" db="EMBL/GenBank/DDBJ databases">
        <title>Genomic diversity of scab-causing Streptomyces spp. in the province of Quebec, Canada.</title>
        <authorList>
            <person name="Biessy A."/>
            <person name="Cadieux M."/>
            <person name="Ciotola M."/>
            <person name="Filion M."/>
        </authorList>
    </citation>
    <scope>NUCLEOTIDE SEQUENCE</scope>
    <source>
        <strain evidence="7">B21-115</strain>
    </source>
</reference>
<dbReference type="PANTHER" id="PTHR34605:SF4">
    <property type="entry name" value="DNA ADENINE METHYLTRANSFERASE"/>
    <property type="match status" value="1"/>
</dbReference>
<dbReference type="RefSeq" id="WP_334660291.1">
    <property type="nucleotide sequence ID" value="NZ_JARULZ010000002.1"/>
</dbReference>